<dbReference type="EMBL" id="JAWRVG010000001">
    <property type="protein sequence ID" value="KAK4085275.1"/>
    <property type="molecule type" value="Genomic_DNA"/>
</dbReference>
<feature type="signal peptide" evidence="1">
    <location>
        <begin position="1"/>
        <end position="16"/>
    </location>
</feature>
<comment type="caution">
    <text evidence="3">The sequence shown here is derived from an EMBL/GenBank/DDBJ whole genome shotgun (WGS) entry which is preliminary data.</text>
</comment>
<feature type="domain" description="Alpha/beta hydrolase" evidence="2">
    <location>
        <begin position="30"/>
        <end position="226"/>
    </location>
</feature>
<evidence type="ECO:0000313" key="3">
    <source>
        <dbReference type="EMBL" id="KAK4085275.1"/>
    </source>
</evidence>
<evidence type="ECO:0000313" key="4">
    <source>
        <dbReference type="Proteomes" id="UP001273209"/>
    </source>
</evidence>
<name>A0AAE1ILR1_9HYPO</name>
<gene>
    <name evidence="3" type="ORF">Triagg1_265</name>
</gene>
<reference evidence="3" key="1">
    <citation type="submission" date="2023-11" db="EMBL/GenBank/DDBJ databases">
        <title>The genome sequences of three competitors of mushroom-forming fungi.</title>
        <authorList>
            <person name="Beijen E."/>
            <person name="Ohm R.A."/>
        </authorList>
    </citation>
    <scope>NUCLEOTIDE SEQUENCE</scope>
    <source>
        <strain evidence="3">CBS 100526</strain>
    </source>
</reference>
<protein>
    <recommendedName>
        <fullName evidence="2">Alpha/beta hydrolase domain-containing protein</fullName>
    </recommendedName>
</protein>
<sequence>MRPLLLLFWIFPLALATINDGNNTCKLPKVEGPIRGGQRGYPFASYYGNIGEIGYIEEEFFLTGNATEYEPVGDLSLDGKWNLKPTKSIYYKTRILVRKPKHRSRFSGVALLEWINVSFGYEVTFGGDAPGLYENRSVYVLVSAQHVGISGLDIPNPQGLYQWDLDRYGSLTIPNDTASYDIYTQVARLVKSPQGQAKILGGLSPDIVVAVGGSQSGSRVLAYTKWYTTSYQRIRRHDAITICQPGSYIFY</sequence>
<evidence type="ECO:0000259" key="2">
    <source>
        <dbReference type="Pfam" id="PF20091"/>
    </source>
</evidence>
<dbReference type="AlphaFoldDB" id="A0AAE1ILR1"/>
<keyword evidence="4" id="KW-1185">Reference proteome</keyword>
<dbReference type="Pfam" id="PF20091">
    <property type="entry name" value="Abhydrolase_10"/>
    <property type="match status" value="1"/>
</dbReference>
<dbReference type="GeneID" id="87916759"/>
<organism evidence="3 4">
    <name type="scientific">Trichoderma aggressivum f. europaeum</name>
    <dbReference type="NCBI Taxonomy" id="173218"/>
    <lineage>
        <taxon>Eukaryota</taxon>
        <taxon>Fungi</taxon>
        <taxon>Dikarya</taxon>
        <taxon>Ascomycota</taxon>
        <taxon>Pezizomycotina</taxon>
        <taxon>Sordariomycetes</taxon>
        <taxon>Hypocreomycetidae</taxon>
        <taxon>Hypocreales</taxon>
        <taxon>Hypocreaceae</taxon>
        <taxon>Trichoderma</taxon>
    </lineage>
</organism>
<dbReference type="RefSeq" id="XP_062760615.1">
    <property type="nucleotide sequence ID" value="XM_062897653.1"/>
</dbReference>
<feature type="chain" id="PRO_5042034892" description="Alpha/beta hydrolase domain-containing protein" evidence="1">
    <location>
        <begin position="17"/>
        <end position="251"/>
    </location>
</feature>
<proteinExistence type="predicted"/>
<keyword evidence="1" id="KW-0732">Signal</keyword>
<evidence type="ECO:0000256" key="1">
    <source>
        <dbReference type="SAM" id="SignalP"/>
    </source>
</evidence>
<dbReference type="Proteomes" id="UP001273209">
    <property type="component" value="Unassembled WGS sequence"/>
</dbReference>
<accession>A0AAE1ILR1</accession>
<dbReference type="InterPro" id="IPR045394">
    <property type="entry name" value="Abhydrolase_dom"/>
</dbReference>